<dbReference type="PANTHER" id="PTHR40370:SF1">
    <property type="entry name" value="DUF3074 DOMAIN-CONTAINING PROTEIN"/>
    <property type="match status" value="1"/>
</dbReference>
<dbReference type="AlphaFoldDB" id="A0A9W4J2C8"/>
<dbReference type="EMBL" id="CAJVPD010000222">
    <property type="protein sequence ID" value="CAG8369639.1"/>
    <property type="molecule type" value="Genomic_DNA"/>
</dbReference>
<evidence type="ECO:0000313" key="4">
    <source>
        <dbReference type="Proteomes" id="UP001152592"/>
    </source>
</evidence>
<dbReference type="OrthoDB" id="5396at2759"/>
<name>A0A9W4J2C8_9EURO</name>
<sequence length="336" mass="38574">MEQSRKIRQRNVNNIKHPKQALPIPQLEPHTYTSHLTTMPFIRLNPHPFKDLPSQTDPQALKSSIHSILNEASPLLPNLQTSLQKDPKPRPSPPSTAQVTLSQGWASDEFWVCRQSDHQDATKDGTGSWREFEDGLRHDHAEHEMEYTPSVTRLKQLLNWNKNDIWDSEMRVDVDQTRYWDFIVELNLIVHTFHPQALIRPRAFISLTLSAAMGRILSQDEVEPSGFITVQIPFRLSDPKEPGHEQLCAEIRNFVPPRTIFAHYASLEHVELLAESEDRTIRWTMATTSEAGGKIPQWVQRNWTLGGVPKAVVADVGLFIGWIMKRRGQREGQLQE</sequence>
<dbReference type="PANTHER" id="PTHR40370">
    <property type="entry name" value="EXPRESSED PROTEIN"/>
    <property type="match status" value="1"/>
</dbReference>
<dbReference type="InterPro" id="IPR024500">
    <property type="entry name" value="DUF3074"/>
</dbReference>
<proteinExistence type="predicted"/>
<dbReference type="Proteomes" id="UP001152592">
    <property type="component" value="Unassembled WGS sequence"/>
</dbReference>
<accession>A0A9W4J2C8</accession>
<evidence type="ECO:0000259" key="2">
    <source>
        <dbReference type="Pfam" id="PF11274"/>
    </source>
</evidence>
<gene>
    <name evidence="3" type="ORF">PSALAMII_LOCUS4503</name>
</gene>
<evidence type="ECO:0000256" key="1">
    <source>
        <dbReference type="SAM" id="MobiDB-lite"/>
    </source>
</evidence>
<organism evidence="3 4">
    <name type="scientific">Penicillium salamii</name>
    <dbReference type="NCBI Taxonomy" id="1612424"/>
    <lineage>
        <taxon>Eukaryota</taxon>
        <taxon>Fungi</taxon>
        <taxon>Dikarya</taxon>
        <taxon>Ascomycota</taxon>
        <taxon>Pezizomycotina</taxon>
        <taxon>Eurotiomycetes</taxon>
        <taxon>Eurotiomycetidae</taxon>
        <taxon>Eurotiales</taxon>
        <taxon>Aspergillaceae</taxon>
        <taxon>Penicillium</taxon>
    </lineage>
</organism>
<reference evidence="3" key="1">
    <citation type="submission" date="2021-07" db="EMBL/GenBank/DDBJ databases">
        <authorList>
            <person name="Branca A.L. A."/>
        </authorList>
    </citation>
    <scope>NUCLEOTIDE SEQUENCE</scope>
</reference>
<dbReference type="Pfam" id="PF11274">
    <property type="entry name" value="DUF3074"/>
    <property type="match status" value="1"/>
</dbReference>
<comment type="caution">
    <text evidence="3">The sequence shown here is derived from an EMBL/GenBank/DDBJ whole genome shotgun (WGS) entry which is preliminary data.</text>
</comment>
<feature type="region of interest" description="Disordered" evidence="1">
    <location>
        <begin position="79"/>
        <end position="99"/>
    </location>
</feature>
<protein>
    <recommendedName>
        <fullName evidence="2">DUF3074 domain-containing protein</fullName>
    </recommendedName>
</protein>
<feature type="domain" description="DUF3074" evidence="2">
    <location>
        <begin position="111"/>
        <end position="323"/>
    </location>
</feature>
<evidence type="ECO:0000313" key="3">
    <source>
        <dbReference type="EMBL" id="CAG8369639.1"/>
    </source>
</evidence>